<dbReference type="EMBL" id="JACHVP010000002">
    <property type="protein sequence ID" value="MBB2967735.1"/>
    <property type="molecule type" value="Genomic_DNA"/>
</dbReference>
<gene>
    <name evidence="2" type="ORF">FHX33_002498</name>
</gene>
<dbReference type="Gene3D" id="1.10.10.2840">
    <property type="entry name" value="PucR C-terminal helix-turn-helix domain"/>
    <property type="match status" value="1"/>
</dbReference>
<organism evidence="2 3">
    <name type="scientific">Leifsonia aquatica</name>
    <name type="common">Corynebacterium aquaticum</name>
    <dbReference type="NCBI Taxonomy" id="144185"/>
    <lineage>
        <taxon>Bacteria</taxon>
        <taxon>Bacillati</taxon>
        <taxon>Actinomycetota</taxon>
        <taxon>Actinomycetes</taxon>
        <taxon>Micrococcales</taxon>
        <taxon>Microbacteriaceae</taxon>
        <taxon>Leifsonia</taxon>
    </lineage>
</organism>
<evidence type="ECO:0000313" key="3">
    <source>
        <dbReference type="Proteomes" id="UP000538196"/>
    </source>
</evidence>
<proteinExistence type="predicted"/>
<comment type="caution">
    <text evidence="2">The sequence shown here is derived from an EMBL/GenBank/DDBJ whole genome shotgun (WGS) entry which is preliminary data.</text>
</comment>
<dbReference type="Proteomes" id="UP000538196">
    <property type="component" value="Unassembled WGS sequence"/>
</dbReference>
<keyword evidence="3" id="KW-1185">Reference proteome</keyword>
<dbReference type="RefSeq" id="WP_183428574.1">
    <property type="nucleotide sequence ID" value="NZ_JACHVP010000002.1"/>
</dbReference>
<feature type="domain" description="PucR C-terminal helix-turn-helix" evidence="1">
    <location>
        <begin position="271"/>
        <end position="325"/>
    </location>
</feature>
<dbReference type="InterPro" id="IPR025736">
    <property type="entry name" value="PucR_C-HTH_dom"/>
</dbReference>
<dbReference type="InterPro" id="IPR042070">
    <property type="entry name" value="PucR_C-HTH_sf"/>
</dbReference>
<dbReference type="Pfam" id="PF13556">
    <property type="entry name" value="HTH_30"/>
    <property type="match status" value="1"/>
</dbReference>
<name>A0A7W4UWT4_LEIAQ</name>
<sequence length="337" mass="34966">MHQLVGRLAAVDPQAGESLKVIEFFDTLTTGQAGVPAIVRAGAVLSGATAGVALDGRVLRFDPEGRAQGGRTAPVVAAHEVGDASGWLEREGEPHANDAIIVERMTLAATTAHARRQPATASAELLLDDHADPEARARAAGALRLTGASVAVVATLPTDPDPGCGPAAIVATRYGVLRASLTVDPPASPAHPTGVGVAGGWETLPRSWRSAVVALRLSGSPHPLFRAQDLGVVLDAALAADAAAPGAPPHPDVAALLSLRDDHARDDRRDLLTTMDALVEHGSVRAAAVALGMHHSTVQARLPRVLDRLGYDPRSTLGRMRYTAARQLLALLESRLP</sequence>
<evidence type="ECO:0000259" key="1">
    <source>
        <dbReference type="Pfam" id="PF13556"/>
    </source>
</evidence>
<evidence type="ECO:0000313" key="2">
    <source>
        <dbReference type="EMBL" id="MBB2967735.1"/>
    </source>
</evidence>
<protein>
    <recommendedName>
        <fullName evidence="1">PucR C-terminal helix-turn-helix domain-containing protein</fullName>
    </recommendedName>
</protein>
<reference evidence="2 3" key="1">
    <citation type="submission" date="2020-08" db="EMBL/GenBank/DDBJ databases">
        <title>Sequencing the genomes of 1000 actinobacteria strains.</title>
        <authorList>
            <person name="Klenk H.-P."/>
        </authorList>
    </citation>
    <scope>NUCLEOTIDE SEQUENCE [LARGE SCALE GENOMIC DNA]</scope>
    <source>
        <strain evidence="2 3">DSM 20146</strain>
    </source>
</reference>
<accession>A0A7W4UWT4</accession>
<dbReference type="AlphaFoldDB" id="A0A7W4UWT4"/>